<dbReference type="OrthoDB" id="2287672at2759"/>
<dbReference type="EMBL" id="KE124086">
    <property type="protein sequence ID" value="EPB83048.1"/>
    <property type="molecule type" value="Genomic_DNA"/>
</dbReference>
<feature type="region of interest" description="Disordered" evidence="1">
    <location>
        <begin position="203"/>
        <end position="222"/>
    </location>
</feature>
<accession>S2JKH7</accession>
<evidence type="ECO:0000313" key="2">
    <source>
        <dbReference type="EMBL" id="EPB83048.1"/>
    </source>
</evidence>
<gene>
    <name evidence="2" type="ORF">HMPREF1544_10185</name>
</gene>
<evidence type="ECO:0000256" key="1">
    <source>
        <dbReference type="SAM" id="MobiDB-lite"/>
    </source>
</evidence>
<keyword evidence="3" id="KW-1185">Reference proteome</keyword>
<dbReference type="InParanoid" id="S2JKH7"/>
<dbReference type="AlphaFoldDB" id="S2JKH7"/>
<proteinExistence type="predicted"/>
<dbReference type="Proteomes" id="UP000014254">
    <property type="component" value="Unassembled WGS sequence"/>
</dbReference>
<name>S2JKH7_MUCC1</name>
<protein>
    <submittedName>
        <fullName evidence="2">Uncharacterized protein</fullName>
    </submittedName>
</protein>
<organism evidence="2 3">
    <name type="scientific">Mucor circinelloides f. circinelloides (strain 1006PhL)</name>
    <name type="common">Mucormycosis agent</name>
    <name type="synonym">Calyptromyces circinelloides</name>
    <dbReference type="NCBI Taxonomy" id="1220926"/>
    <lineage>
        <taxon>Eukaryota</taxon>
        <taxon>Fungi</taxon>
        <taxon>Fungi incertae sedis</taxon>
        <taxon>Mucoromycota</taxon>
        <taxon>Mucoromycotina</taxon>
        <taxon>Mucoromycetes</taxon>
        <taxon>Mucorales</taxon>
        <taxon>Mucorineae</taxon>
        <taxon>Mucoraceae</taxon>
        <taxon>Mucor</taxon>
    </lineage>
</organism>
<dbReference type="VEuPathDB" id="FungiDB:HMPREF1544_10185"/>
<dbReference type="STRING" id="1220926.S2JKH7"/>
<reference evidence="3" key="1">
    <citation type="submission" date="2013-05" db="EMBL/GenBank/DDBJ databases">
        <title>The Genome sequence of Mucor circinelloides f. circinelloides 1006PhL.</title>
        <authorList>
            <consortium name="The Broad Institute Genomics Platform"/>
            <person name="Cuomo C."/>
            <person name="Earl A."/>
            <person name="Findley K."/>
            <person name="Lee S.C."/>
            <person name="Walker B."/>
            <person name="Young S."/>
            <person name="Zeng Q."/>
            <person name="Gargeya S."/>
            <person name="Fitzgerald M."/>
            <person name="Haas B."/>
            <person name="Abouelleil A."/>
            <person name="Allen A.W."/>
            <person name="Alvarado L."/>
            <person name="Arachchi H.M."/>
            <person name="Berlin A.M."/>
            <person name="Chapman S.B."/>
            <person name="Gainer-Dewar J."/>
            <person name="Goldberg J."/>
            <person name="Griggs A."/>
            <person name="Gujja S."/>
            <person name="Hansen M."/>
            <person name="Howarth C."/>
            <person name="Imamovic A."/>
            <person name="Ireland A."/>
            <person name="Larimer J."/>
            <person name="McCowan C."/>
            <person name="Murphy C."/>
            <person name="Pearson M."/>
            <person name="Poon T.W."/>
            <person name="Priest M."/>
            <person name="Roberts A."/>
            <person name="Saif S."/>
            <person name="Shea T."/>
            <person name="Sisk P."/>
            <person name="Sykes S."/>
            <person name="Wortman J."/>
            <person name="Nusbaum C."/>
            <person name="Birren B."/>
        </authorList>
    </citation>
    <scope>NUCLEOTIDE SEQUENCE [LARGE SCALE GENOMIC DNA]</scope>
    <source>
        <strain evidence="3">1006PhL</strain>
    </source>
</reference>
<evidence type="ECO:0000313" key="3">
    <source>
        <dbReference type="Proteomes" id="UP000014254"/>
    </source>
</evidence>
<sequence length="324" mass="35968">MGTILYEDDDLKGQTFLASKKAMTIIQQFLLSSGSLIQEQISTDVEFRPLSLYDSRDDGSLLIEAKFANVDYASTSKESAEFGDLKHLSLSLSFFVVQCAQNTLDLRTHFINCHLEGLPTFPKSNTCIDYLFGHSSLAPRLTNSQLLYMPSRWTDHSLLTVDLLPATASIGPGSWRFNPTLLDDKEFLALLNATASLFFSGAVGSRSRGTNTSQGGRGDPESTVARWESFKLLLKCCAQKYTRGMKARFKKKVFTLQLQRIRALSTSVSGIGTRNAVDPTDRVSPDSGDTEQVRQLLLCDKLGHKTYIAVYLGEYLPHLAETRI</sequence>